<organism evidence="2 3">
    <name type="scientific">Rhodalgimonas zhirmunskyi</name>
    <dbReference type="NCBI Taxonomy" id="2964767"/>
    <lineage>
        <taxon>Bacteria</taxon>
        <taxon>Pseudomonadati</taxon>
        <taxon>Pseudomonadota</taxon>
        <taxon>Alphaproteobacteria</taxon>
        <taxon>Rhodobacterales</taxon>
        <taxon>Roseobacteraceae</taxon>
        <taxon>Rhodalgimonas</taxon>
    </lineage>
</organism>
<dbReference type="InterPro" id="IPR036390">
    <property type="entry name" value="WH_DNA-bd_sf"/>
</dbReference>
<dbReference type="Gene3D" id="1.10.10.10">
    <property type="entry name" value="Winged helix-like DNA-binding domain superfamily/Winged helix DNA-binding domain"/>
    <property type="match status" value="1"/>
</dbReference>
<proteinExistence type="predicted"/>
<dbReference type="InterPro" id="IPR000835">
    <property type="entry name" value="HTH_MarR-typ"/>
</dbReference>
<dbReference type="Proteomes" id="UP001227162">
    <property type="component" value="Unassembled WGS sequence"/>
</dbReference>
<comment type="caution">
    <text evidence="2">The sequence shown here is derived from an EMBL/GenBank/DDBJ whole genome shotgun (WGS) entry which is preliminary data.</text>
</comment>
<keyword evidence="3" id="KW-1185">Reference proteome</keyword>
<gene>
    <name evidence="2" type="ORF">NOI20_05620</name>
</gene>
<sequence>MYNKSLREQVGYQVARINHILNVDLGARLKPMGISVDQCRILSCLTEAGRLPMGELAARVFVEPANLTKIIDKMTSESLVMRVPDDKDRRRVLVALATAGIAKNTAIESILEEHEEFARKTLTSQYGHLALI</sequence>
<dbReference type="AlphaFoldDB" id="A0AAJ1UBL6"/>
<dbReference type="EMBL" id="JANFFA010000001">
    <property type="protein sequence ID" value="MDQ2093581.1"/>
    <property type="molecule type" value="Genomic_DNA"/>
</dbReference>
<dbReference type="InterPro" id="IPR036388">
    <property type="entry name" value="WH-like_DNA-bd_sf"/>
</dbReference>
<dbReference type="PROSITE" id="PS50995">
    <property type="entry name" value="HTH_MARR_2"/>
    <property type="match status" value="1"/>
</dbReference>
<accession>A0AAJ1UBL6</accession>
<dbReference type="PANTHER" id="PTHR33164:SF43">
    <property type="entry name" value="HTH-TYPE TRANSCRIPTIONAL REPRESSOR YETL"/>
    <property type="match status" value="1"/>
</dbReference>
<protein>
    <submittedName>
        <fullName evidence="2">MarR family transcriptional regulator</fullName>
    </submittedName>
</protein>
<evidence type="ECO:0000313" key="2">
    <source>
        <dbReference type="EMBL" id="MDQ2093581.1"/>
    </source>
</evidence>
<feature type="domain" description="HTH marR-type" evidence="1">
    <location>
        <begin position="1"/>
        <end position="132"/>
    </location>
</feature>
<dbReference type="Pfam" id="PF01047">
    <property type="entry name" value="MarR"/>
    <property type="match status" value="1"/>
</dbReference>
<reference evidence="2" key="1">
    <citation type="submission" date="2022-07" db="EMBL/GenBank/DDBJ databases">
        <authorList>
            <person name="Otstavnykh N."/>
            <person name="Isaeva M."/>
            <person name="Bystritskaya E."/>
        </authorList>
    </citation>
    <scope>NUCLEOTIDE SEQUENCE</scope>
    <source>
        <strain evidence="2">10Alg 79</strain>
    </source>
</reference>
<evidence type="ECO:0000259" key="1">
    <source>
        <dbReference type="PROSITE" id="PS50995"/>
    </source>
</evidence>
<reference evidence="2" key="2">
    <citation type="submission" date="2023-04" db="EMBL/GenBank/DDBJ databases">
        <title>'Rhodoalgimonas zhirmunskyi' gen. nov., isolated from a red alga.</title>
        <authorList>
            <person name="Nedashkovskaya O.I."/>
            <person name="Otstavnykh N.Y."/>
            <person name="Bystritskaya E.P."/>
            <person name="Balabanova L.A."/>
            <person name="Isaeva M.P."/>
        </authorList>
    </citation>
    <scope>NUCLEOTIDE SEQUENCE</scope>
    <source>
        <strain evidence="2">10Alg 79</strain>
    </source>
</reference>
<dbReference type="RefSeq" id="WP_317625165.1">
    <property type="nucleotide sequence ID" value="NZ_JANFFA010000001.1"/>
</dbReference>
<dbReference type="PANTHER" id="PTHR33164">
    <property type="entry name" value="TRANSCRIPTIONAL REGULATOR, MARR FAMILY"/>
    <property type="match status" value="1"/>
</dbReference>
<dbReference type="InterPro" id="IPR039422">
    <property type="entry name" value="MarR/SlyA-like"/>
</dbReference>
<dbReference type="GO" id="GO:0003700">
    <property type="term" value="F:DNA-binding transcription factor activity"/>
    <property type="evidence" value="ECO:0007669"/>
    <property type="project" value="InterPro"/>
</dbReference>
<dbReference type="SUPFAM" id="SSF46785">
    <property type="entry name" value="Winged helix' DNA-binding domain"/>
    <property type="match status" value="1"/>
</dbReference>
<dbReference type="GO" id="GO:0006950">
    <property type="term" value="P:response to stress"/>
    <property type="evidence" value="ECO:0007669"/>
    <property type="project" value="TreeGrafter"/>
</dbReference>
<dbReference type="SMART" id="SM00347">
    <property type="entry name" value="HTH_MARR"/>
    <property type="match status" value="1"/>
</dbReference>
<evidence type="ECO:0000313" key="3">
    <source>
        <dbReference type="Proteomes" id="UP001227162"/>
    </source>
</evidence>
<name>A0AAJ1UBL6_9RHOB</name>